<name>A0A0G9MN34_9SPHN</name>
<protein>
    <submittedName>
        <fullName evidence="1">Uncharacterized protein</fullName>
    </submittedName>
</protein>
<dbReference type="Proteomes" id="UP000053070">
    <property type="component" value="Unassembled WGS sequence"/>
</dbReference>
<comment type="caution">
    <text evidence="1">The sequence shown here is derived from an EMBL/GenBank/DDBJ whole genome shotgun (WGS) entry which is preliminary data.</text>
</comment>
<dbReference type="AlphaFoldDB" id="A0A0G9MN34"/>
<evidence type="ECO:0000313" key="2">
    <source>
        <dbReference type="Proteomes" id="UP000053070"/>
    </source>
</evidence>
<dbReference type="EMBL" id="LBHC01000002">
    <property type="protein sequence ID" value="KLE32059.1"/>
    <property type="molecule type" value="Genomic_DNA"/>
</dbReference>
<dbReference type="PATRIC" id="fig|502682.8.peg.2369"/>
<proteinExistence type="predicted"/>
<accession>A0A0G9MN34</accession>
<evidence type="ECO:0000313" key="1">
    <source>
        <dbReference type="EMBL" id="KLE32059.1"/>
    </source>
</evidence>
<keyword evidence="2" id="KW-1185">Reference proteome</keyword>
<sequence>MEEVRGPCFHSIWWLPPRGRTAHPHLYASRSPLFRRSQSRRIADREIRSLRAVAVRAASSRVAERRSPARACWSKSTRSCNWPPGPAWRRNWLYCACQSPKLQQCEGSPSSRERFLNGNE</sequence>
<organism evidence="1 2">
    <name type="scientific">Aurantiacibacter gangjinensis</name>
    <dbReference type="NCBI Taxonomy" id="502682"/>
    <lineage>
        <taxon>Bacteria</taxon>
        <taxon>Pseudomonadati</taxon>
        <taxon>Pseudomonadota</taxon>
        <taxon>Alphaproteobacteria</taxon>
        <taxon>Sphingomonadales</taxon>
        <taxon>Erythrobacteraceae</taxon>
        <taxon>Aurantiacibacter</taxon>
    </lineage>
</organism>
<reference evidence="1 2" key="1">
    <citation type="submission" date="2015-04" db="EMBL/GenBank/DDBJ databases">
        <title>The draft genome sequence of Erythrobacr gangjinensis K7-2.</title>
        <authorList>
            <person name="Zhuang L."/>
            <person name="Liu Y."/>
            <person name="Shao Z."/>
        </authorList>
    </citation>
    <scope>NUCLEOTIDE SEQUENCE [LARGE SCALE GENOMIC DNA]</scope>
    <source>
        <strain evidence="1 2">K7-2</strain>
    </source>
</reference>
<gene>
    <name evidence="1" type="ORF">AAW01_11610</name>
</gene>